<evidence type="ECO:0000313" key="10">
    <source>
        <dbReference type="Proteomes" id="UP000008068"/>
    </source>
</evidence>
<keyword evidence="4 6" id="KW-0371">Homeobox</keyword>
<dbReference type="Proteomes" id="UP000008068">
    <property type="component" value="Unassembled WGS sequence"/>
</dbReference>
<dbReference type="PROSITE" id="PS51978">
    <property type="entry name" value="PBC"/>
    <property type="match status" value="1"/>
</dbReference>
<dbReference type="CDD" id="cd00086">
    <property type="entry name" value="homeodomain"/>
    <property type="match status" value="1"/>
</dbReference>
<dbReference type="InterPro" id="IPR005542">
    <property type="entry name" value="PBX_PBC_dom"/>
</dbReference>
<dbReference type="Gene3D" id="1.10.10.60">
    <property type="entry name" value="Homeodomain-like"/>
    <property type="match status" value="1"/>
</dbReference>
<dbReference type="HOGENOM" id="CLU_041153_1_0_1"/>
<dbReference type="InterPro" id="IPR017970">
    <property type="entry name" value="Homeobox_CS"/>
</dbReference>
<evidence type="ECO:0000259" key="7">
    <source>
        <dbReference type="PROSITE" id="PS50071"/>
    </source>
</evidence>
<comment type="subcellular location">
    <subcellularLocation>
        <location evidence="1 6">Nucleus</location>
    </subcellularLocation>
</comment>
<evidence type="ECO:0000256" key="2">
    <source>
        <dbReference type="ARBA" id="ARBA00007601"/>
    </source>
</evidence>
<dbReference type="SMART" id="SM00389">
    <property type="entry name" value="HOX"/>
    <property type="match status" value="1"/>
</dbReference>
<feature type="domain" description="Homeobox" evidence="7">
    <location>
        <begin position="188"/>
        <end position="251"/>
    </location>
</feature>
<feature type="domain" description="PBC" evidence="8">
    <location>
        <begin position="4"/>
        <end position="189"/>
    </location>
</feature>
<evidence type="ECO:0000256" key="6">
    <source>
        <dbReference type="PROSITE-ProRule" id="PRU00108"/>
    </source>
</evidence>
<accession>G0MDL9</accession>
<dbReference type="PROSITE" id="PS50071">
    <property type="entry name" value="HOMEOBOX_2"/>
    <property type="match status" value="1"/>
</dbReference>
<dbReference type="GO" id="GO:0005634">
    <property type="term" value="C:nucleus"/>
    <property type="evidence" value="ECO:0007669"/>
    <property type="project" value="UniProtKB-SubCell"/>
</dbReference>
<keyword evidence="10" id="KW-1185">Reference proteome</keyword>
<proteinExistence type="inferred from homology"/>
<dbReference type="InterPro" id="IPR009057">
    <property type="entry name" value="Homeodomain-like_sf"/>
</dbReference>
<comment type="similarity">
    <text evidence="2">Belongs to the TALE/PBX homeobox family.</text>
</comment>
<evidence type="ECO:0000256" key="5">
    <source>
        <dbReference type="ARBA" id="ARBA00023242"/>
    </source>
</evidence>
<evidence type="ECO:0000256" key="4">
    <source>
        <dbReference type="ARBA" id="ARBA00023155"/>
    </source>
</evidence>
<gene>
    <name evidence="9" type="ORF">CAEBREN_28672</name>
</gene>
<dbReference type="SUPFAM" id="SSF46689">
    <property type="entry name" value="Homeodomain-like"/>
    <property type="match status" value="1"/>
</dbReference>
<keyword evidence="3 6" id="KW-0238">DNA-binding</keyword>
<sequence length="303" mass="35123">MMTTERKPVMNLIEEMQRMMSMDTNQIPNLQESIRTNPYHRALQSALVDHKENNPICSATVKNDQEEGNEERLDNMLRAEGVVGPPRVLEDENKDYEKHLNKAREVYEQKIEEHDRVSFRISGSQLEARVHFCENVRQILHVQGEFRPITQQASEAMMINVSKKINKASMSIKQKACEDVIQLRKTYYDARRKRKNFSQKATQILNAFFEAHITHPYPTEEEKHVLAMQCEISVSQVANWFGNKRIRFKKQIKNASEERRHASMATTPVHNPYQTGHHPFGFMPFGSGYPTPFAPGIVKLENA</sequence>
<dbReference type="eggNOG" id="KOG0774">
    <property type="taxonomic scope" value="Eukaryota"/>
</dbReference>
<evidence type="ECO:0000259" key="8">
    <source>
        <dbReference type="PROSITE" id="PS51978"/>
    </source>
</evidence>
<evidence type="ECO:0000256" key="3">
    <source>
        <dbReference type="ARBA" id="ARBA00023125"/>
    </source>
</evidence>
<dbReference type="GO" id="GO:0000981">
    <property type="term" value="F:DNA-binding transcription factor activity, RNA polymerase II-specific"/>
    <property type="evidence" value="ECO:0007669"/>
    <property type="project" value="InterPro"/>
</dbReference>
<dbReference type="InterPro" id="IPR050224">
    <property type="entry name" value="TALE_homeobox"/>
</dbReference>
<dbReference type="EMBL" id="GL379790">
    <property type="protein sequence ID" value="EGT49560.1"/>
    <property type="molecule type" value="Genomic_DNA"/>
</dbReference>
<name>G0MDL9_CAEBE</name>
<organism evidence="10">
    <name type="scientific">Caenorhabditis brenneri</name>
    <name type="common">Nematode worm</name>
    <dbReference type="NCBI Taxonomy" id="135651"/>
    <lineage>
        <taxon>Eukaryota</taxon>
        <taxon>Metazoa</taxon>
        <taxon>Ecdysozoa</taxon>
        <taxon>Nematoda</taxon>
        <taxon>Chromadorea</taxon>
        <taxon>Rhabditida</taxon>
        <taxon>Rhabditina</taxon>
        <taxon>Rhabditomorpha</taxon>
        <taxon>Rhabditoidea</taxon>
        <taxon>Rhabditidae</taxon>
        <taxon>Peloderinae</taxon>
        <taxon>Caenorhabditis</taxon>
    </lineage>
</organism>
<reference evidence="10" key="1">
    <citation type="submission" date="2011-07" db="EMBL/GenBank/DDBJ databases">
        <authorList>
            <consortium name="Caenorhabditis brenneri Sequencing and Analysis Consortium"/>
            <person name="Wilson R.K."/>
        </authorList>
    </citation>
    <scope>NUCLEOTIDE SEQUENCE [LARGE SCALE GENOMIC DNA]</scope>
    <source>
        <strain evidence="10">PB2801</strain>
    </source>
</reference>
<dbReference type="GO" id="GO:0000987">
    <property type="term" value="F:cis-regulatory region sequence-specific DNA binding"/>
    <property type="evidence" value="ECO:0007669"/>
    <property type="project" value="UniProtKB-ARBA"/>
</dbReference>
<feature type="DNA-binding region" description="Homeobox" evidence="6">
    <location>
        <begin position="190"/>
        <end position="252"/>
    </location>
</feature>
<dbReference type="AlphaFoldDB" id="G0MDL9"/>
<keyword evidence="5 6" id="KW-0539">Nucleus</keyword>
<evidence type="ECO:0000256" key="1">
    <source>
        <dbReference type="ARBA" id="ARBA00004123"/>
    </source>
</evidence>
<protein>
    <submittedName>
        <fullName evidence="9">Uncharacterized protein</fullName>
    </submittedName>
</protein>
<evidence type="ECO:0000313" key="9">
    <source>
        <dbReference type="EMBL" id="EGT49560.1"/>
    </source>
</evidence>
<dbReference type="InterPro" id="IPR001356">
    <property type="entry name" value="HD"/>
</dbReference>
<dbReference type="STRING" id="135651.G0MDL9"/>
<dbReference type="OrthoDB" id="4187154at2759"/>
<dbReference type="InterPro" id="IPR008422">
    <property type="entry name" value="KN_HD"/>
</dbReference>
<dbReference type="InParanoid" id="G0MDL9"/>
<dbReference type="Pfam" id="PF05920">
    <property type="entry name" value="Homeobox_KN"/>
    <property type="match status" value="1"/>
</dbReference>
<dbReference type="PROSITE" id="PS00027">
    <property type="entry name" value="HOMEOBOX_1"/>
    <property type="match status" value="1"/>
</dbReference>
<dbReference type="PANTHER" id="PTHR11850">
    <property type="entry name" value="HOMEOBOX PROTEIN TRANSCRIPTION FACTORS"/>
    <property type="match status" value="1"/>
</dbReference>
<dbReference type="Pfam" id="PF03792">
    <property type="entry name" value="PBC"/>
    <property type="match status" value="1"/>
</dbReference>